<evidence type="ECO:0000256" key="8">
    <source>
        <dbReference type="ARBA" id="ARBA00022723"/>
    </source>
</evidence>
<dbReference type="SMART" id="SM00316">
    <property type="entry name" value="S1"/>
    <property type="match status" value="1"/>
</dbReference>
<evidence type="ECO:0000256" key="15">
    <source>
        <dbReference type="HAMAP-Rule" id="MF_00970"/>
    </source>
</evidence>
<dbReference type="OrthoDB" id="9804278at2"/>
<comment type="caution">
    <text evidence="18">The sequence shown here is derived from an EMBL/GenBank/DDBJ whole genome shotgun (WGS) entry which is preliminary data.</text>
</comment>
<feature type="binding site" evidence="15">
    <location>
        <position position="470"/>
    </location>
    <ligand>
        <name>Zn(2+)</name>
        <dbReference type="ChEBI" id="CHEBI:29105"/>
        <note>ligand shared between dimeric partners</note>
    </ligand>
</feature>
<feature type="compositionally biased region" description="Basic residues" evidence="16">
    <location>
        <begin position="638"/>
        <end position="653"/>
    </location>
</feature>
<feature type="compositionally biased region" description="Basic residues" evidence="16">
    <location>
        <begin position="576"/>
        <end position="585"/>
    </location>
</feature>
<dbReference type="GO" id="GO:0008033">
    <property type="term" value="P:tRNA processing"/>
    <property type="evidence" value="ECO:0007669"/>
    <property type="project" value="UniProtKB-UniRule"/>
</dbReference>
<keyword evidence="19" id="KW-1185">Reference proteome</keyword>
<keyword evidence="6 15" id="KW-0819">tRNA processing</keyword>
<dbReference type="Proteomes" id="UP000095347">
    <property type="component" value="Unassembled WGS sequence"/>
</dbReference>
<evidence type="ECO:0000256" key="11">
    <source>
        <dbReference type="ARBA" id="ARBA00022801"/>
    </source>
</evidence>
<feature type="binding site" evidence="15">
    <location>
        <position position="366"/>
    </location>
    <ligand>
        <name>Mg(2+)</name>
        <dbReference type="ChEBI" id="CHEBI:18420"/>
        <note>catalytic</note>
    </ligand>
</feature>
<dbReference type="Pfam" id="PF20833">
    <property type="entry name" value="RNase_E_G_Thio"/>
    <property type="match status" value="1"/>
</dbReference>
<evidence type="ECO:0000259" key="17">
    <source>
        <dbReference type="SMART" id="SM00316"/>
    </source>
</evidence>
<evidence type="ECO:0000256" key="4">
    <source>
        <dbReference type="ARBA" id="ARBA00022519"/>
    </source>
</evidence>
<evidence type="ECO:0000256" key="3">
    <source>
        <dbReference type="ARBA" id="ARBA00022490"/>
    </source>
</evidence>
<dbReference type="GO" id="GO:0019843">
    <property type="term" value="F:rRNA binding"/>
    <property type="evidence" value="ECO:0007669"/>
    <property type="project" value="UniProtKB-KW"/>
</dbReference>
<evidence type="ECO:0000256" key="1">
    <source>
        <dbReference type="ARBA" id="ARBA00005663"/>
    </source>
</evidence>
<dbReference type="EMBL" id="MCGG01000006">
    <property type="protein sequence ID" value="OEJ69517.1"/>
    <property type="molecule type" value="Genomic_DNA"/>
</dbReference>
<dbReference type="InterPro" id="IPR028878">
    <property type="entry name" value="RNase_E"/>
</dbReference>
<evidence type="ECO:0000256" key="12">
    <source>
        <dbReference type="ARBA" id="ARBA00022842"/>
    </source>
</evidence>
<feature type="compositionally biased region" description="Acidic residues" evidence="16">
    <location>
        <begin position="666"/>
        <end position="681"/>
    </location>
</feature>
<comment type="subunit">
    <text evidence="15">Homotetramer formed by a dimer of dimers.</text>
</comment>
<evidence type="ECO:0000256" key="13">
    <source>
        <dbReference type="ARBA" id="ARBA00022884"/>
    </source>
</evidence>
<comment type="subcellular location">
    <subcellularLocation>
        <location evidence="15">Cytoplasm</location>
    </subcellularLocation>
    <subcellularLocation>
        <location evidence="15">Cell inner membrane</location>
        <topology evidence="15">Peripheral membrane protein</topology>
        <orientation evidence="15">Cytoplasmic side</orientation>
    </subcellularLocation>
</comment>
<evidence type="ECO:0000313" key="18">
    <source>
        <dbReference type="EMBL" id="OEJ69517.1"/>
    </source>
</evidence>
<evidence type="ECO:0000313" key="19">
    <source>
        <dbReference type="Proteomes" id="UP000095347"/>
    </source>
</evidence>
<dbReference type="InterPro" id="IPR019307">
    <property type="entry name" value="RNA-bd_AU-1/RNase_E/G"/>
</dbReference>
<comment type="similarity">
    <text evidence="1">Belongs to the RNase E/G family. RNase G subfamily.</text>
</comment>
<comment type="cofactor">
    <cofactor evidence="15">
        <name>Zn(2+)</name>
        <dbReference type="ChEBI" id="CHEBI:29105"/>
    </cofactor>
    <text evidence="15">Binds 2 Zn(2+) ions per homotetramer.</text>
</comment>
<comment type="similarity">
    <text evidence="15">Belongs to the RNase E/G family. RNase E subfamily.</text>
</comment>
<keyword evidence="13 15" id="KW-0694">RNA-binding</keyword>
<evidence type="ECO:0000256" key="2">
    <source>
        <dbReference type="ARBA" id="ARBA00022475"/>
    </source>
</evidence>
<keyword evidence="11 15" id="KW-0378">Hydrolase</keyword>
<name>A0A1E5QBX3_9PROT</name>
<keyword evidence="8 15" id="KW-0479">Metal-binding</keyword>
<dbReference type="GO" id="GO:0009898">
    <property type="term" value="C:cytoplasmic side of plasma membrane"/>
    <property type="evidence" value="ECO:0007669"/>
    <property type="project" value="UniProtKB-UniRule"/>
</dbReference>
<evidence type="ECO:0000256" key="9">
    <source>
        <dbReference type="ARBA" id="ARBA00022730"/>
    </source>
</evidence>
<dbReference type="InterPro" id="IPR004659">
    <property type="entry name" value="RNase_E/G"/>
</dbReference>
<feature type="region of interest" description="Disordered" evidence="16">
    <location>
        <begin position="90"/>
        <end position="146"/>
    </location>
</feature>
<reference evidence="19" key="1">
    <citation type="submission" date="2016-07" db="EMBL/GenBank/DDBJ databases">
        <authorList>
            <person name="Florea S."/>
            <person name="Webb J.S."/>
            <person name="Jaromczyk J."/>
            <person name="Schardl C.L."/>
        </authorList>
    </citation>
    <scope>NUCLEOTIDE SEQUENCE [LARGE SCALE GENOMIC DNA]</scope>
    <source>
        <strain evidence="19">MV-1</strain>
    </source>
</reference>
<organism evidence="18 19">
    <name type="scientific">Magnetovibrio blakemorei</name>
    <dbReference type="NCBI Taxonomy" id="28181"/>
    <lineage>
        <taxon>Bacteria</taxon>
        <taxon>Pseudomonadati</taxon>
        <taxon>Pseudomonadota</taxon>
        <taxon>Alphaproteobacteria</taxon>
        <taxon>Rhodospirillales</taxon>
        <taxon>Magnetovibrionaceae</taxon>
        <taxon>Magnetovibrio</taxon>
    </lineage>
</organism>
<keyword evidence="7 15" id="KW-0540">Nuclease</keyword>
<dbReference type="EC" id="3.1.26.12" evidence="15"/>
<feature type="compositionally biased region" description="Acidic residues" evidence="16">
    <location>
        <begin position="600"/>
        <end position="615"/>
    </location>
</feature>
<feature type="binding site" evidence="15">
    <location>
        <position position="467"/>
    </location>
    <ligand>
        <name>Zn(2+)</name>
        <dbReference type="ChEBI" id="CHEBI:29105"/>
        <note>ligand shared between dimeric partners</note>
    </ligand>
</feature>
<keyword evidence="12 15" id="KW-0460">Magnesium</keyword>
<proteinExistence type="inferred from homology"/>
<dbReference type="HAMAP" id="MF_00970">
    <property type="entry name" value="RNase_E"/>
    <property type="match status" value="1"/>
</dbReference>
<dbReference type="NCBIfam" id="TIGR00757">
    <property type="entry name" value="RNaseEG"/>
    <property type="match status" value="1"/>
</dbReference>
<dbReference type="STRING" id="28181.BEN30_02905"/>
<evidence type="ECO:0000256" key="5">
    <source>
        <dbReference type="ARBA" id="ARBA00022552"/>
    </source>
</evidence>
<dbReference type="Pfam" id="PF10150">
    <property type="entry name" value="RNase_E_G"/>
    <property type="match status" value="1"/>
</dbReference>
<comment type="function">
    <text evidence="15">Endoribonuclease that plays a central role in RNA processing and decay. Required for the maturation of 5S and 16S rRNAs and the majority of tRNAs. Also involved in the degradation of most mRNAs.</text>
</comment>
<dbReference type="CDD" id="cd04453">
    <property type="entry name" value="S1_RNase_E"/>
    <property type="match status" value="1"/>
</dbReference>
<dbReference type="Gene3D" id="2.40.50.140">
    <property type="entry name" value="Nucleic acid-binding proteins"/>
    <property type="match status" value="1"/>
</dbReference>
<evidence type="ECO:0000256" key="16">
    <source>
        <dbReference type="SAM" id="MobiDB-lite"/>
    </source>
</evidence>
<dbReference type="InterPro" id="IPR012340">
    <property type="entry name" value="NA-bd_OB-fold"/>
</dbReference>
<dbReference type="GO" id="GO:0008995">
    <property type="term" value="F:ribonuclease E activity"/>
    <property type="evidence" value="ECO:0007669"/>
    <property type="project" value="UniProtKB-EC"/>
</dbReference>
<dbReference type="RefSeq" id="WP_069956527.1">
    <property type="nucleotide sequence ID" value="NZ_MCGG01000006.1"/>
</dbReference>
<keyword evidence="10 15" id="KW-0255">Endonuclease</keyword>
<evidence type="ECO:0000256" key="10">
    <source>
        <dbReference type="ARBA" id="ARBA00022759"/>
    </source>
</evidence>
<keyword evidence="9 15" id="KW-0699">rRNA-binding</keyword>
<feature type="compositionally biased region" description="Low complexity" evidence="16">
    <location>
        <begin position="745"/>
        <end position="755"/>
    </location>
</feature>
<dbReference type="GO" id="GO:0006364">
    <property type="term" value="P:rRNA processing"/>
    <property type="evidence" value="ECO:0007669"/>
    <property type="project" value="UniProtKB-UniRule"/>
</dbReference>
<dbReference type="GO" id="GO:0000049">
    <property type="term" value="F:tRNA binding"/>
    <property type="evidence" value="ECO:0007669"/>
    <property type="project" value="UniProtKB-KW"/>
</dbReference>
<feature type="domain" description="S1 motif" evidence="17">
    <location>
        <begin position="38"/>
        <end position="181"/>
    </location>
</feature>
<protein>
    <recommendedName>
        <fullName evidence="15">Ribonuclease E</fullName>
        <shortName evidence="15">RNase E</shortName>
        <ecNumber evidence="15">3.1.26.12</ecNumber>
    </recommendedName>
</protein>
<sequence>MTIRMLIDATHPEETRVAIVDGNQLENFDVEVSSRKQLKGNIYLAKVVRVEPSLQAAFVDYGGNRHGFLAFSEIHPDYYQIPVSDREVHDDVPHDIDEHDASESDAAADAHHPDSHSEGENGETVETVGGDERDEVEETHQRRSPNVRQYKIQEVIKRRQVLLIQVVKEERGNKGAALTTYMSLAGRYCVLMPNTARGGGISRKITNSVDRKALKEILGSLEVPHGMAVILRTAGIGRTKAEIKRDFEYLVRLWTNVRDLTLKSTAPSVVHEEGDIVRRSIRDLYSRDIEEIQVEGDEAYKAAKEFMKLLIPSHARKVKQYKETGIPLFRSAGVENQLDAIHNPIVHLPSGGYLVINPTEALVSIDVNSGRSTKERNIEETAVKTNLEAADEVARQLRLRDLAGLVVIDFIDMDVNRNNSQVERRMKEALKHDRARIQVGRISPFGLLEMSRQRLRPSLIETSSEPCPHCGGTGIRRSTESTALVVLRAIDEEGGNRRAAELTVHVPTSVALYILNHKRDGLNELEAKHGMQVLLTNDDSLIPPDLRLERTKNVEGETISEMVANTRPDPADEASRKRRRRRRGRKRDDEGMELPYDAADAGDADLDDEEEEIVEAAEKSAAPTATNTQGEVGEDGKSKRRRRSRRGGRRRRKSIDGVVEANAEAVGEEAPAENTDGEEAVVTEAVSADGEANLGEANLGEGIEESADGVEKPKRRRSRRRRKPIESDASAEATTDGLDADAADSAEATEATTSQADDDEKPKRRRRPRRKVEATDGEDADVAVAASAETTEESADDVKPKPRRSRARKKPDDAEVAVKASKEAQAAPTPKAAPALAAPEPIPALAAPEPTPALAAPEPTPAPEAAPASHPAINTVIVGETPEKPKRKGWWNLGG</sequence>
<dbReference type="AlphaFoldDB" id="A0A1E5QBX3"/>
<keyword evidence="15" id="KW-0820">tRNA-binding</keyword>
<evidence type="ECO:0000256" key="7">
    <source>
        <dbReference type="ARBA" id="ARBA00022722"/>
    </source>
</evidence>
<keyword evidence="15" id="KW-0862">Zinc</keyword>
<feature type="region of interest" description="Disordered" evidence="16">
    <location>
        <begin position="552"/>
        <end position="895"/>
    </location>
</feature>
<keyword evidence="4 15" id="KW-0997">Cell inner membrane</keyword>
<feature type="compositionally biased region" description="Basic residues" evidence="16">
    <location>
        <begin position="713"/>
        <end position="723"/>
    </location>
</feature>
<keyword evidence="2 15" id="KW-1003">Cell membrane</keyword>
<dbReference type="GO" id="GO:0008270">
    <property type="term" value="F:zinc ion binding"/>
    <property type="evidence" value="ECO:0007669"/>
    <property type="project" value="UniProtKB-UniRule"/>
</dbReference>
<keyword evidence="3 15" id="KW-0963">Cytoplasm</keyword>
<feature type="region of interest" description="Required for zinc-mediated homotetramerization and catalytic activity" evidence="15">
    <location>
        <begin position="467"/>
        <end position="470"/>
    </location>
</feature>
<keyword evidence="5 15" id="KW-0698">rRNA processing</keyword>
<dbReference type="Pfam" id="PF00575">
    <property type="entry name" value="S1"/>
    <property type="match status" value="1"/>
</dbReference>
<keyword evidence="14 15" id="KW-0472">Membrane</keyword>
<feature type="compositionally biased region" description="Low complexity" evidence="16">
    <location>
        <begin position="823"/>
        <end position="857"/>
    </location>
</feature>
<comment type="catalytic activity">
    <reaction evidence="15">
        <text>Endonucleolytic cleavage of single-stranded RNA in A- and U-rich regions.</text>
        <dbReference type="EC" id="3.1.26.12"/>
    </reaction>
</comment>
<dbReference type="PANTHER" id="PTHR30001">
    <property type="entry name" value="RIBONUCLEASE"/>
    <property type="match status" value="1"/>
</dbReference>
<evidence type="ECO:0000256" key="14">
    <source>
        <dbReference type="ARBA" id="ARBA00023136"/>
    </source>
</evidence>
<dbReference type="GO" id="GO:0005737">
    <property type="term" value="C:cytoplasm"/>
    <property type="evidence" value="ECO:0007669"/>
    <property type="project" value="UniProtKB-SubCell"/>
</dbReference>
<gene>
    <name evidence="15" type="primary">rne</name>
    <name evidence="18" type="ORF">BEN30_02905</name>
</gene>
<dbReference type="InterPro" id="IPR003029">
    <property type="entry name" value="S1_domain"/>
</dbReference>
<evidence type="ECO:0000256" key="6">
    <source>
        <dbReference type="ARBA" id="ARBA00022694"/>
    </source>
</evidence>
<dbReference type="Gene3D" id="3.40.1260.20">
    <property type="entry name" value="Ribonuclease E, catalytic domain"/>
    <property type="match status" value="1"/>
</dbReference>
<dbReference type="GO" id="GO:0006402">
    <property type="term" value="P:mRNA catabolic process"/>
    <property type="evidence" value="ECO:0007669"/>
    <property type="project" value="UniProtKB-UniRule"/>
</dbReference>
<accession>A0A1E5QBX3</accession>
<comment type="cofactor">
    <cofactor evidence="15">
        <name>Mg(2+)</name>
        <dbReference type="ChEBI" id="CHEBI:18420"/>
    </cofactor>
    <text evidence="15">Binds 1 Mg(2+) ion per subunit.</text>
</comment>
<dbReference type="SUPFAM" id="SSF50249">
    <property type="entry name" value="Nucleic acid-binding proteins"/>
    <property type="match status" value="1"/>
</dbReference>
<feature type="binding site" evidence="15">
    <location>
        <position position="409"/>
    </location>
    <ligand>
        <name>Mg(2+)</name>
        <dbReference type="ChEBI" id="CHEBI:18420"/>
        <note>catalytic</note>
    </ligand>
</feature>
<dbReference type="GO" id="GO:0000287">
    <property type="term" value="F:magnesium ion binding"/>
    <property type="evidence" value="ECO:0007669"/>
    <property type="project" value="UniProtKB-UniRule"/>
</dbReference>
<feature type="compositionally biased region" description="Basic and acidic residues" evidence="16">
    <location>
        <begin position="90"/>
        <end position="119"/>
    </location>
</feature>
<dbReference type="PANTHER" id="PTHR30001:SF1">
    <property type="entry name" value="RIBONUCLEASE E_G-LIKE PROTEIN, CHLOROPLASTIC"/>
    <property type="match status" value="1"/>
</dbReference>
<dbReference type="InterPro" id="IPR048583">
    <property type="entry name" value="RNase_E_G_thioredoxin-like"/>
</dbReference>